<reference evidence="1 2" key="1">
    <citation type="journal article" date="2014" name="Agronomy (Basel)">
        <title>A Draft Genome Sequence for Ensete ventricosum, the Drought-Tolerant Tree Against Hunger.</title>
        <authorList>
            <person name="Harrison J."/>
            <person name="Moore K.A."/>
            <person name="Paszkiewicz K."/>
            <person name="Jones T."/>
            <person name="Grant M."/>
            <person name="Ambacheew D."/>
            <person name="Muzemil S."/>
            <person name="Studholme D.J."/>
        </authorList>
    </citation>
    <scope>NUCLEOTIDE SEQUENCE [LARGE SCALE GENOMIC DNA]</scope>
</reference>
<dbReference type="Proteomes" id="UP000287651">
    <property type="component" value="Unassembled WGS sequence"/>
</dbReference>
<dbReference type="EMBL" id="AMZH03003513">
    <property type="protein sequence ID" value="RRT72090.1"/>
    <property type="molecule type" value="Genomic_DNA"/>
</dbReference>
<proteinExistence type="predicted"/>
<protein>
    <submittedName>
        <fullName evidence="1">Uncharacterized protein</fullName>
    </submittedName>
</protein>
<evidence type="ECO:0000313" key="2">
    <source>
        <dbReference type="Proteomes" id="UP000287651"/>
    </source>
</evidence>
<evidence type="ECO:0000313" key="1">
    <source>
        <dbReference type="EMBL" id="RRT72090.1"/>
    </source>
</evidence>
<comment type="caution">
    <text evidence="1">The sequence shown here is derived from an EMBL/GenBank/DDBJ whole genome shotgun (WGS) entry which is preliminary data.</text>
</comment>
<sequence>MIRQTPFAPVVSRTYRRAGGKLGPDGGTGPLGSLGKLIAANPNGLLSPGVRRRAQLMEQHSSSITAQTIMIPRSLREPTLAMIFLRGQHRTILYGSFLSFLGRIYARTAVDARSHAINAPDRE</sequence>
<dbReference type="AlphaFoldDB" id="A0A427A768"/>
<name>A0A427A768_ENSVE</name>
<accession>A0A427A768</accession>
<organism evidence="1 2">
    <name type="scientific">Ensete ventricosum</name>
    <name type="common">Abyssinian banana</name>
    <name type="synonym">Musa ensete</name>
    <dbReference type="NCBI Taxonomy" id="4639"/>
    <lineage>
        <taxon>Eukaryota</taxon>
        <taxon>Viridiplantae</taxon>
        <taxon>Streptophyta</taxon>
        <taxon>Embryophyta</taxon>
        <taxon>Tracheophyta</taxon>
        <taxon>Spermatophyta</taxon>
        <taxon>Magnoliopsida</taxon>
        <taxon>Liliopsida</taxon>
        <taxon>Zingiberales</taxon>
        <taxon>Musaceae</taxon>
        <taxon>Ensete</taxon>
    </lineage>
</organism>
<gene>
    <name evidence="1" type="ORF">B296_00029820</name>
</gene>